<evidence type="ECO:0000313" key="2">
    <source>
        <dbReference type="EMBL" id="GFN78846.1"/>
    </source>
</evidence>
<protein>
    <submittedName>
        <fullName evidence="2">Uncharacterized protein</fullName>
    </submittedName>
</protein>
<dbReference type="EMBL" id="BLXT01000616">
    <property type="protein sequence ID" value="GFN78846.1"/>
    <property type="molecule type" value="Genomic_DNA"/>
</dbReference>
<evidence type="ECO:0000313" key="3">
    <source>
        <dbReference type="Proteomes" id="UP000735302"/>
    </source>
</evidence>
<keyword evidence="1" id="KW-0812">Transmembrane</keyword>
<name>A0AAV3Y9R3_9GAST</name>
<gene>
    <name evidence="2" type="ORF">PoB_000535200</name>
</gene>
<accession>A0AAV3Y9R3</accession>
<keyword evidence="1" id="KW-0472">Membrane</keyword>
<evidence type="ECO:0000256" key="1">
    <source>
        <dbReference type="SAM" id="Phobius"/>
    </source>
</evidence>
<proteinExistence type="predicted"/>
<dbReference type="AlphaFoldDB" id="A0AAV3Y9R3"/>
<sequence>MASSYRFYITIICVMLCMTVCSLDACRRREKSKTCEKWFGKSQMGFADKQLVIFMNKLTCERNKCDRGKWIYIRTECRVRQVGIDRCIPVGDRYKSFICVRKSFADKPGVVYLKKVK</sequence>
<keyword evidence="3" id="KW-1185">Reference proteome</keyword>
<keyword evidence="1" id="KW-1133">Transmembrane helix</keyword>
<feature type="transmembrane region" description="Helical" evidence="1">
    <location>
        <begin position="6"/>
        <end position="23"/>
    </location>
</feature>
<dbReference type="Proteomes" id="UP000735302">
    <property type="component" value="Unassembled WGS sequence"/>
</dbReference>
<comment type="caution">
    <text evidence="2">The sequence shown here is derived from an EMBL/GenBank/DDBJ whole genome shotgun (WGS) entry which is preliminary data.</text>
</comment>
<reference evidence="2 3" key="1">
    <citation type="journal article" date="2021" name="Elife">
        <title>Chloroplast acquisition without the gene transfer in kleptoplastic sea slugs, Plakobranchus ocellatus.</title>
        <authorList>
            <person name="Maeda T."/>
            <person name="Takahashi S."/>
            <person name="Yoshida T."/>
            <person name="Shimamura S."/>
            <person name="Takaki Y."/>
            <person name="Nagai Y."/>
            <person name="Toyoda A."/>
            <person name="Suzuki Y."/>
            <person name="Arimoto A."/>
            <person name="Ishii H."/>
            <person name="Satoh N."/>
            <person name="Nishiyama T."/>
            <person name="Hasebe M."/>
            <person name="Maruyama T."/>
            <person name="Minagawa J."/>
            <person name="Obokata J."/>
            <person name="Shigenobu S."/>
        </authorList>
    </citation>
    <scope>NUCLEOTIDE SEQUENCE [LARGE SCALE GENOMIC DNA]</scope>
</reference>
<organism evidence="2 3">
    <name type="scientific">Plakobranchus ocellatus</name>
    <dbReference type="NCBI Taxonomy" id="259542"/>
    <lineage>
        <taxon>Eukaryota</taxon>
        <taxon>Metazoa</taxon>
        <taxon>Spiralia</taxon>
        <taxon>Lophotrochozoa</taxon>
        <taxon>Mollusca</taxon>
        <taxon>Gastropoda</taxon>
        <taxon>Heterobranchia</taxon>
        <taxon>Euthyneura</taxon>
        <taxon>Panpulmonata</taxon>
        <taxon>Sacoglossa</taxon>
        <taxon>Placobranchoidea</taxon>
        <taxon>Plakobranchidae</taxon>
        <taxon>Plakobranchus</taxon>
    </lineage>
</organism>